<organism evidence="5 6">
    <name type="scientific">Coprinellus micaceus</name>
    <name type="common">Glistening ink-cap mushroom</name>
    <name type="synonym">Coprinus micaceus</name>
    <dbReference type="NCBI Taxonomy" id="71717"/>
    <lineage>
        <taxon>Eukaryota</taxon>
        <taxon>Fungi</taxon>
        <taxon>Dikarya</taxon>
        <taxon>Basidiomycota</taxon>
        <taxon>Agaricomycotina</taxon>
        <taxon>Agaricomycetes</taxon>
        <taxon>Agaricomycetidae</taxon>
        <taxon>Agaricales</taxon>
        <taxon>Agaricineae</taxon>
        <taxon>Psathyrellaceae</taxon>
        <taxon>Coprinellus</taxon>
    </lineage>
</organism>
<comment type="caution">
    <text evidence="5">The sequence shown here is derived from an EMBL/GenBank/DDBJ whole genome shotgun (WGS) entry which is preliminary data.</text>
</comment>
<reference evidence="5 6" key="1">
    <citation type="journal article" date="2019" name="Nat. Ecol. Evol.">
        <title>Megaphylogeny resolves global patterns of mushroom evolution.</title>
        <authorList>
            <person name="Varga T."/>
            <person name="Krizsan K."/>
            <person name="Foldi C."/>
            <person name="Dima B."/>
            <person name="Sanchez-Garcia M."/>
            <person name="Sanchez-Ramirez S."/>
            <person name="Szollosi G.J."/>
            <person name="Szarkandi J.G."/>
            <person name="Papp V."/>
            <person name="Albert L."/>
            <person name="Andreopoulos W."/>
            <person name="Angelini C."/>
            <person name="Antonin V."/>
            <person name="Barry K.W."/>
            <person name="Bougher N.L."/>
            <person name="Buchanan P."/>
            <person name="Buyck B."/>
            <person name="Bense V."/>
            <person name="Catcheside P."/>
            <person name="Chovatia M."/>
            <person name="Cooper J."/>
            <person name="Damon W."/>
            <person name="Desjardin D."/>
            <person name="Finy P."/>
            <person name="Geml J."/>
            <person name="Haridas S."/>
            <person name="Hughes K."/>
            <person name="Justo A."/>
            <person name="Karasinski D."/>
            <person name="Kautmanova I."/>
            <person name="Kiss B."/>
            <person name="Kocsube S."/>
            <person name="Kotiranta H."/>
            <person name="LaButti K.M."/>
            <person name="Lechner B.E."/>
            <person name="Liimatainen K."/>
            <person name="Lipzen A."/>
            <person name="Lukacs Z."/>
            <person name="Mihaltcheva S."/>
            <person name="Morgado L.N."/>
            <person name="Niskanen T."/>
            <person name="Noordeloos M.E."/>
            <person name="Ohm R.A."/>
            <person name="Ortiz-Santana B."/>
            <person name="Ovrebo C."/>
            <person name="Racz N."/>
            <person name="Riley R."/>
            <person name="Savchenko A."/>
            <person name="Shiryaev A."/>
            <person name="Soop K."/>
            <person name="Spirin V."/>
            <person name="Szebenyi C."/>
            <person name="Tomsovsky M."/>
            <person name="Tulloss R.E."/>
            <person name="Uehling J."/>
            <person name="Grigoriev I.V."/>
            <person name="Vagvolgyi C."/>
            <person name="Papp T."/>
            <person name="Martin F.M."/>
            <person name="Miettinen O."/>
            <person name="Hibbett D.S."/>
            <person name="Nagy L.G."/>
        </authorList>
    </citation>
    <scope>NUCLEOTIDE SEQUENCE [LARGE SCALE GENOMIC DNA]</scope>
    <source>
        <strain evidence="5 6">FP101781</strain>
    </source>
</reference>
<dbReference type="InterPro" id="IPR023803">
    <property type="entry name" value="Ribosomal_bS16_dom_sf"/>
</dbReference>
<dbReference type="EMBL" id="QPFP01000008">
    <property type="protein sequence ID" value="TEB35146.1"/>
    <property type="molecule type" value="Genomic_DNA"/>
</dbReference>
<evidence type="ECO:0000256" key="1">
    <source>
        <dbReference type="ARBA" id="ARBA00006668"/>
    </source>
</evidence>
<evidence type="ECO:0000313" key="5">
    <source>
        <dbReference type="EMBL" id="TEB35146.1"/>
    </source>
</evidence>
<gene>
    <name evidence="5" type="ORF">FA13DRAFT_1772313</name>
</gene>
<dbReference type="GO" id="GO:0032543">
    <property type="term" value="P:mitochondrial translation"/>
    <property type="evidence" value="ECO:0007669"/>
    <property type="project" value="TreeGrafter"/>
</dbReference>
<keyword evidence="6" id="KW-1185">Reference proteome</keyword>
<comment type="similarity">
    <text evidence="1">Belongs to the bacterial ribosomal protein bS16 family.</text>
</comment>
<dbReference type="HAMAP" id="MF_00385">
    <property type="entry name" value="Ribosomal_bS16"/>
    <property type="match status" value="1"/>
</dbReference>
<evidence type="ECO:0000313" key="6">
    <source>
        <dbReference type="Proteomes" id="UP000298030"/>
    </source>
</evidence>
<dbReference type="InterPro" id="IPR000307">
    <property type="entry name" value="Ribosomal_bS16"/>
</dbReference>
<name>A0A4Y7TLT5_COPMI</name>
<dbReference type="GO" id="GO:0003735">
    <property type="term" value="F:structural constituent of ribosome"/>
    <property type="evidence" value="ECO:0007669"/>
    <property type="project" value="InterPro"/>
</dbReference>
<protein>
    <submittedName>
        <fullName evidence="5">Ribosomal protein S16</fullName>
    </submittedName>
</protein>
<dbReference type="OrthoDB" id="407221at2759"/>
<dbReference type="SUPFAM" id="SSF54565">
    <property type="entry name" value="Ribosomal protein S16"/>
    <property type="match status" value="1"/>
</dbReference>
<evidence type="ECO:0000256" key="2">
    <source>
        <dbReference type="ARBA" id="ARBA00022980"/>
    </source>
</evidence>
<keyword evidence="2 5" id="KW-0689">Ribosomal protein</keyword>
<dbReference type="PANTHER" id="PTHR12919">
    <property type="entry name" value="30S RIBOSOMAL PROTEIN S16"/>
    <property type="match status" value="1"/>
</dbReference>
<sequence>MAVRIRMSMHGPRNRRIFHINVVEGRRKRDAKPAELLGIYDPHVPVGENTKTIQWSVDRIRYWLSVGAQPSTSVVKLLELGGILKPGNPYRSTLTPKSASPTLKALAEKRAASS</sequence>
<keyword evidence="3" id="KW-0687">Ribonucleoprotein</keyword>
<evidence type="ECO:0000256" key="3">
    <source>
        <dbReference type="ARBA" id="ARBA00023274"/>
    </source>
</evidence>
<dbReference type="NCBIfam" id="TIGR00002">
    <property type="entry name" value="S16"/>
    <property type="match status" value="1"/>
</dbReference>
<dbReference type="GO" id="GO:0005763">
    <property type="term" value="C:mitochondrial small ribosomal subunit"/>
    <property type="evidence" value="ECO:0007669"/>
    <property type="project" value="TreeGrafter"/>
</dbReference>
<dbReference type="Pfam" id="PF00886">
    <property type="entry name" value="Ribosomal_S16"/>
    <property type="match status" value="1"/>
</dbReference>
<dbReference type="Gene3D" id="3.30.1320.10">
    <property type="match status" value="1"/>
</dbReference>
<dbReference type="AlphaFoldDB" id="A0A4Y7TLT5"/>
<evidence type="ECO:0000256" key="4">
    <source>
        <dbReference type="SAM" id="MobiDB-lite"/>
    </source>
</evidence>
<feature type="region of interest" description="Disordered" evidence="4">
    <location>
        <begin position="89"/>
        <end position="114"/>
    </location>
</feature>
<feature type="compositionally biased region" description="Polar residues" evidence="4">
    <location>
        <begin position="90"/>
        <end position="101"/>
    </location>
</feature>
<dbReference type="STRING" id="71717.A0A4Y7TLT5"/>
<accession>A0A4Y7TLT5</accession>
<dbReference type="PANTHER" id="PTHR12919:SF20">
    <property type="entry name" value="SMALL RIBOSOMAL SUBUNIT PROTEIN BS16M"/>
    <property type="match status" value="1"/>
</dbReference>
<proteinExistence type="inferred from homology"/>
<dbReference type="Proteomes" id="UP000298030">
    <property type="component" value="Unassembled WGS sequence"/>
</dbReference>